<evidence type="ECO:0000313" key="2">
    <source>
        <dbReference type="Proteomes" id="UP000041254"/>
    </source>
</evidence>
<gene>
    <name evidence="1" type="ORF">Vbra_6017</name>
</gene>
<dbReference type="AlphaFoldDB" id="A0A0G4FX96"/>
<accession>A0A0G4FX96</accession>
<sequence length="172" mass="18830">MDISNDTSSPTPAAAAAAAAAAASTSAAAAASSSSDYTEEEEIVFMEFPEFVRSVFFKMGGKINTIEAVDKYPPAPPEALLGGKYGDPYQLMEEKPCMCLRMEAGEACPFRMYATERETIGTNVFFRCEKGEGGDVRVAYDRHSEKTYWCEIYDPIGQLQRALPKAPDLQRL</sequence>
<dbReference type="InParanoid" id="A0A0G4FX96"/>
<dbReference type="Proteomes" id="UP000041254">
    <property type="component" value="Unassembled WGS sequence"/>
</dbReference>
<reference evidence="1 2" key="1">
    <citation type="submission" date="2014-11" db="EMBL/GenBank/DDBJ databases">
        <authorList>
            <person name="Zhu J."/>
            <person name="Qi W."/>
            <person name="Song R."/>
        </authorList>
    </citation>
    <scope>NUCLEOTIDE SEQUENCE [LARGE SCALE GENOMIC DNA]</scope>
</reference>
<dbReference type="EMBL" id="CDMY01000520">
    <property type="protein sequence ID" value="CEM20018.1"/>
    <property type="molecule type" value="Genomic_DNA"/>
</dbReference>
<protein>
    <submittedName>
        <fullName evidence="1">Uncharacterized protein</fullName>
    </submittedName>
</protein>
<dbReference type="VEuPathDB" id="CryptoDB:Vbra_6017"/>
<evidence type="ECO:0000313" key="1">
    <source>
        <dbReference type="EMBL" id="CEM20018.1"/>
    </source>
</evidence>
<organism evidence="1 2">
    <name type="scientific">Vitrella brassicaformis (strain CCMP3155)</name>
    <dbReference type="NCBI Taxonomy" id="1169540"/>
    <lineage>
        <taxon>Eukaryota</taxon>
        <taxon>Sar</taxon>
        <taxon>Alveolata</taxon>
        <taxon>Colpodellida</taxon>
        <taxon>Vitrellaceae</taxon>
        <taxon>Vitrella</taxon>
    </lineage>
</organism>
<proteinExistence type="predicted"/>
<keyword evidence="2" id="KW-1185">Reference proteome</keyword>
<name>A0A0G4FX96_VITBC</name>